<organism evidence="2 3">
    <name type="scientific">Hymenobacter chitinivorans DSM 11115</name>
    <dbReference type="NCBI Taxonomy" id="1121954"/>
    <lineage>
        <taxon>Bacteria</taxon>
        <taxon>Pseudomonadati</taxon>
        <taxon>Bacteroidota</taxon>
        <taxon>Cytophagia</taxon>
        <taxon>Cytophagales</taxon>
        <taxon>Hymenobacteraceae</taxon>
        <taxon>Hymenobacter</taxon>
    </lineage>
</organism>
<gene>
    <name evidence="2" type="ORF">CLV45_4582</name>
</gene>
<protein>
    <submittedName>
        <fullName evidence="2">Uncharacterized protein</fullName>
    </submittedName>
</protein>
<feature type="region of interest" description="Disordered" evidence="1">
    <location>
        <begin position="1"/>
        <end position="20"/>
    </location>
</feature>
<name>A0A2M9AQC4_9BACT</name>
<proteinExistence type="predicted"/>
<comment type="caution">
    <text evidence="2">The sequence shown here is derived from an EMBL/GenBank/DDBJ whole genome shotgun (WGS) entry which is preliminary data.</text>
</comment>
<accession>A0A2M9AQC4</accession>
<evidence type="ECO:0000313" key="2">
    <source>
        <dbReference type="EMBL" id="PJJ47892.1"/>
    </source>
</evidence>
<dbReference type="OrthoDB" id="880340at2"/>
<reference evidence="2 3" key="1">
    <citation type="submission" date="2017-11" db="EMBL/GenBank/DDBJ databases">
        <title>Genomic Encyclopedia of Archaeal and Bacterial Type Strains, Phase II (KMG-II): From Individual Species to Whole Genera.</title>
        <authorList>
            <person name="Goeker M."/>
        </authorList>
    </citation>
    <scope>NUCLEOTIDE SEQUENCE [LARGE SCALE GENOMIC DNA]</scope>
    <source>
        <strain evidence="2 3">DSM 11115</strain>
    </source>
</reference>
<dbReference type="EMBL" id="PGFA01000005">
    <property type="protein sequence ID" value="PJJ47892.1"/>
    <property type="molecule type" value="Genomic_DNA"/>
</dbReference>
<dbReference type="RefSeq" id="WP_100338818.1">
    <property type="nucleotide sequence ID" value="NZ_PGFA01000005.1"/>
</dbReference>
<sequence length="227" mass="25194">MKKNQPEERQYSGPDSTMRQNMRTMHGHYLKDVAAFTAFDPKLTAAFGTQWLAALDQADKATSGTTLRGGLKENTQDVEALMEQARTQVQALFYYVEQAYPNNAGRLDQYGKKQYVPARKKHDKMRALLETAVATATRDLADLSGHGFGAPKLATLKQLSQDLNQADTTQEVRKGSNTEGSQDYVRLQNQAYGYGQQLSKAAKRAFPTDPVKQKLYLLTDAPPASEA</sequence>
<dbReference type="Proteomes" id="UP000228535">
    <property type="component" value="Unassembled WGS sequence"/>
</dbReference>
<evidence type="ECO:0000313" key="3">
    <source>
        <dbReference type="Proteomes" id="UP000228535"/>
    </source>
</evidence>
<evidence type="ECO:0000256" key="1">
    <source>
        <dbReference type="SAM" id="MobiDB-lite"/>
    </source>
</evidence>
<feature type="compositionally biased region" description="Basic and acidic residues" evidence="1">
    <location>
        <begin position="1"/>
        <end position="10"/>
    </location>
</feature>
<dbReference type="AlphaFoldDB" id="A0A2M9AQC4"/>
<keyword evidence="3" id="KW-1185">Reference proteome</keyword>